<dbReference type="Gene3D" id="3.40.50.410">
    <property type="entry name" value="von Willebrand factor, type A domain"/>
    <property type="match status" value="1"/>
</dbReference>
<dbReference type="SMART" id="SM00327">
    <property type="entry name" value="VWA"/>
    <property type="match status" value="1"/>
</dbReference>
<dbReference type="InterPro" id="IPR002881">
    <property type="entry name" value="DUF58"/>
</dbReference>
<accession>A0A381W0L2</accession>
<organism evidence="2">
    <name type="scientific">marine metagenome</name>
    <dbReference type="NCBI Taxonomy" id="408172"/>
    <lineage>
        <taxon>unclassified sequences</taxon>
        <taxon>metagenomes</taxon>
        <taxon>ecological metagenomes</taxon>
    </lineage>
</organism>
<dbReference type="InterPro" id="IPR036465">
    <property type="entry name" value="vWFA_dom_sf"/>
</dbReference>
<dbReference type="SUPFAM" id="SSF53300">
    <property type="entry name" value="vWA-like"/>
    <property type="match status" value="1"/>
</dbReference>
<dbReference type="CDD" id="cd00198">
    <property type="entry name" value="vWFA"/>
    <property type="match status" value="1"/>
</dbReference>
<dbReference type="InterPro" id="IPR002035">
    <property type="entry name" value="VWF_A"/>
</dbReference>
<name>A0A381W0L2_9ZZZZ</name>
<dbReference type="EMBL" id="UINC01010215">
    <property type="protein sequence ID" value="SVA45528.1"/>
    <property type="molecule type" value="Genomic_DNA"/>
</dbReference>
<reference evidence="2" key="1">
    <citation type="submission" date="2018-05" db="EMBL/GenBank/DDBJ databases">
        <authorList>
            <person name="Lanie J.A."/>
            <person name="Ng W.-L."/>
            <person name="Kazmierczak K.M."/>
            <person name="Andrzejewski T.M."/>
            <person name="Davidsen T.M."/>
            <person name="Wayne K.J."/>
            <person name="Tettelin H."/>
            <person name="Glass J.I."/>
            <person name="Rusch D."/>
            <person name="Podicherti R."/>
            <person name="Tsui H.-C.T."/>
            <person name="Winkler M.E."/>
        </authorList>
    </citation>
    <scope>NUCLEOTIDE SEQUENCE</scope>
</reference>
<sequence>MSTVAPSSPGARFIDPKVLARVGSLELAARFVVEGFINGLHKAPYLGVSIDFAEHRGYMPGDDIRRIDWRLFARTDRFYVKQFEADTNTNFSVLFDVSKSMSFGSRGVTKLDYGRYLAACLSYLSTKQRDRVGIVTFDDDIVERVPPSAKHFDVTLHTLDKMNPGRPGALGPPLYKATEFFKRRSILAIISDFYEEPAKVLDAIKPLRFAGNDVIMFHVLDPAEVDFPYDDSISFQDLETERRVPVVPDKLRDQYRALIQEHIQSISQLCSQNRIDYAFLNTKVPLDHALFKYLAMRHKLTKIR</sequence>
<evidence type="ECO:0000259" key="1">
    <source>
        <dbReference type="SMART" id="SM00327"/>
    </source>
</evidence>
<gene>
    <name evidence="2" type="ORF">METZ01_LOCUS98382</name>
</gene>
<dbReference type="Pfam" id="PF01882">
    <property type="entry name" value="DUF58"/>
    <property type="match status" value="1"/>
</dbReference>
<dbReference type="AlphaFoldDB" id="A0A381W0L2"/>
<proteinExistence type="predicted"/>
<feature type="domain" description="VWFA" evidence="1">
    <location>
        <begin position="88"/>
        <end position="259"/>
    </location>
</feature>
<dbReference type="PANTHER" id="PTHR33608">
    <property type="entry name" value="BLL2464 PROTEIN"/>
    <property type="match status" value="1"/>
</dbReference>
<dbReference type="PANTHER" id="PTHR33608:SF7">
    <property type="entry name" value="DUF58 DOMAIN-CONTAINING PROTEIN"/>
    <property type="match status" value="1"/>
</dbReference>
<protein>
    <recommendedName>
        <fullName evidence="1">VWFA domain-containing protein</fullName>
    </recommendedName>
</protein>
<evidence type="ECO:0000313" key="2">
    <source>
        <dbReference type="EMBL" id="SVA45528.1"/>
    </source>
</evidence>